<keyword evidence="2" id="KW-1003">Cell membrane</keyword>
<dbReference type="RefSeq" id="WP_133595087.1">
    <property type="nucleotide sequence ID" value="NZ_SNVV01000035.1"/>
</dbReference>
<comment type="subcellular location">
    <subcellularLocation>
        <location evidence="1">Cell membrane</location>
        <topology evidence="1">Multi-pass membrane protein</topology>
    </subcellularLocation>
</comment>
<organism evidence="10 11">
    <name type="scientific">Azoarcus indigens</name>
    <dbReference type="NCBI Taxonomy" id="29545"/>
    <lineage>
        <taxon>Bacteria</taxon>
        <taxon>Pseudomonadati</taxon>
        <taxon>Pseudomonadota</taxon>
        <taxon>Betaproteobacteria</taxon>
        <taxon>Rhodocyclales</taxon>
        <taxon>Zoogloeaceae</taxon>
        <taxon>Azoarcus</taxon>
    </lineage>
</organism>
<dbReference type="Pfam" id="PF13807">
    <property type="entry name" value="GNVR"/>
    <property type="match status" value="1"/>
</dbReference>
<evidence type="ECO:0000256" key="7">
    <source>
        <dbReference type="SAM" id="Phobius"/>
    </source>
</evidence>
<dbReference type="OrthoDB" id="8559110at2"/>
<feature type="transmembrane region" description="Helical" evidence="7">
    <location>
        <begin position="396"/>
        <end position="418"/>
    </location>
</feature>
<dbReference type="Proteomes" id="UP000295129">
    <property type="component" value="Unassembled WGS sequence"/>
</dbReference>
<evidence type="ECO:0000256" key="1">
    <source>
        <dbReference type="ARBA" id="ARBA00004651"/>
    </source>
</evidence>
<keyword evidence="4 7" id="KW-1133">Transmembrane helix</keyword>
<keyword evidence="3 7" id="KW-0812">Transmembrane</keyword>
<dbReference type="InterPro" id="IPR050445">
    <property type="entry name" value="Bact_polysacc_biosynth/exp"/>
</dbReference>
<dbReference type="InterPro" id="IPR003856">
    <property type="entry name" value="LPS_length_determ_N"/>
</dbReference>
<evidence type="ECO:0000256" key="2">
    <source>
        <dbReference type="ARBA" id="ARBA00022475"/>
    </source>
</evidence>
<dbReference type="NCBIfam" id="TIGR03017">
    <property type="entry name" value="EpsF"/>
    <property type="match status" value="1"/>
</dbReference>
<name>A0A4R6DHG7_9RHOO</name>
<proteinExistence type="predicted"/>
<evidence type="ECO:0000256" key="5">
    <source>
        <dbReference type="ARBA" id="ARBA00023136"/>
    </source>
</evidence>
<dbReference type="GO" id="GO:0004713">
    <property type="term" value="F:protein tyrosine kinase activity"/>
    <property type="evidence" value="ECO:0007669"/>
    <property type="project" value="TreeGrafter"/>
</dbReference>
<dbReference type="PANTHER" id="PTHR32309:SF13">
    <property type="entry name" value="FERRIC ENTEROBACTIN TRANSPORT PROTEIN FEPE"/>
    <property type="match status" value="1"/>
</dbReference>
<dbReference type="GO" id="GO:0005886">
    <property type="term" value="C:plasma membrane"/>
    <property type="evidence" value="ECO:0007669"/>
    <property type="project" value="UniProtKB-SubCell"/>
</dbReference>
<dbReference type="Pfam" id="PF02706">
    <property type="entry name" value="Wzz"/>
    <property type="match status" value="1"/>
</dbReference>
<keyword evidence="11" id="KW-1185">Reference proteome</keyword>
<evidence type="ECO:0000256" key="6">
    <source>
        <dbReference type="SAM" id="Coils"/>
    </source>
</evidence>
<feature type="coiled-coil region" evidence="6">
    <location>
        <begin position="337"/>
        <end position="364"/>
    </location>
</feature>
<keyword evidence="5 7" id="KW-0472">Membrane</keyword>
<feature type="transmembrane region" description="Helical" evidence="7">
    <location>
        <begin position="12"/>
        <end position="35"/>
    </location>
</feature>
<evidence type="ECO:0000259" key="9">
    <source>
        <dbReference type="Pfam" id="PF13807"/>
    </source>
</evidence>
<dbReference type="InterPro" id="IPR032807">
    <property type="entry name" value="GNVR"/>
</dbReference>
<keyword evidence="6" id="KW-0175">Coiled coil</keyword>
<reference evidence="10 11" key="1">
    <citation type="submission" date="2019-03" db="EMBL/GenBank/DDBJ databases">
        <title>Genomic Encyclopedia of Type Strains, Phase IV (KMG-IV): sequencing the most valuable type-strain genomes for metagenomic binning, comparative biology and taxonomic classification.</title>
        <authorList>
            <person name="Goeker M."/>
        </authorList>
    </citation>
    <scope>NUCLEOTIDE SEQUENCE [LARGE SCALE GENOMIC DNA]</scope>
    <source>
        <strain evidence="10 11">DSM 12121</strain>
    </source>
</reference>
<evidence type="ECO:0000256" key="4">
    <source>
        <dbReference type="ARBA" id="ARBA00022989"/>
    </source>
</evidence>
<evidence type="ECO:0000256" key="3">
    <source>
        <dbReference type="ARBA" id="ARBA00022692"/>
    </source>
</evidence>
<dbReference type="InterPro" id="IPR017468">
    <property type="entry name" value="Chain_len_reg_EpsF"/>
</dbReference>
<comment type="caution">
    <text evidence="10">The sequence shown here is derived from an EMBL/GenBank/DDBJ whole genome shotgun (WGS) entry which is preliminary data.</text>
</comment>
<sequence length="466" mass="50630">MTLQQFLLILRARFRVICGVLAIVVVAAAAVSLILPKKYTAQAALVVDAKSADPILGNMIPSQMMASYIATQVDIIASDRVAQRVIDITGLDKQPQFQEMWQEATEGRGDIKVWLASALKSRLDVKPARESNVITLSYTGSNPEFVAMVVNAFAQAYIDTALELKVEPARQYASWFDERTKGLRDDLEAAQKRLSDYEQQHQIIASDGRLDVETARLAELSTQLVAVQGLRADSRSRQSQSGAAELLPEVTQNPLISNLKSELARKEAERDQLRGRLGPNHPEVGKVAAEIGSLRQRIGSETQRIAASLGTTSRISAAREEEIAAAVEAQKARVLELKAHRDSIAVLQRDVEAAQRAYDLVTQRLATTNLESQTQQTNVAVLTPATEPLWPSGPRLLVNLLLAIIVGGVLGVGSALLIELADRRVRGEDDLSSLPDVPILGVIPSAGEALAGGFLARLFRRPAEGY</sequence>
<protein>
    <submittedName>
        <fullName evidence="10">Chain length determinant protein EpsF</fullName>
    </submittedName>
</protein>
<accession>A0A4R6DHG7</accession>
<feature type="coiled-coil region" evidence="6">
    <location>
        <begin position="180"/>
        <end position="207"/>
    </location>
</feature>
<dbReference type="EMBL" id="SNVV01000035">
    <property type="protein sequence ID" value="TDN44166.1"/>
    <property type="molecule type" value="Genomic_DNA"/>
</dbReference>
<evidence type="ECO:0000313" key="10">
    <source>
        <dbReference type="EMBL" id="TDN44166.1"/>
    </source>
</evidence>
<dbReference type="AlphaFoldDB" id="A0A4R6DHG7"/>
<gene>
    <name evidence="10" type="ORF">C7389_13519</name>
</gene>
<dbReference type="PANTHER" id="PTHR32309">
    <property type="entry name" value="TYROSINE-PROTEIN KINASE"/>
    <property type="match status" value="1"/>
</dbReference>
<evidence type="ECO:0000313" key="11">
    <source>
        <dbReference type="Proteomes" id="UP000295129"/>
    </source>
</evidence>
<feature type="domain" description="Polysaccharide chain length determinant N-terminal" evidence="8">
    <location>
        <begin position="2"/>
        <end position="87"/>
    </location>
</feature>
<evidence type="ECO:0000259" key="8">
    <source>
        <dbReference type="Pfam" id="PF02706"/>
    </source>
</evidence>
<feature type="domain" description="Tyrosine-protein kinase G-rich" evidence="9">
    <location>
        <begin position="346"/>
        <end position="417"/>
    </location>
</feature>